<dbReference type="GO" id="GO:0005886">
    <property type="term" value="C:plasma membrane"/>
    <property type="evidence" value="ECO:0007669"/>
    <property type="project" value="UniProtKB-SubCell"/>
</dbReference>
<evidence type="ECO:0000256" key="1">
    <source>
        <dbReference type="ARBA" id="ARBA00001947"/>
    </source>
</evidence>
<dbReference type="Proteomes" id="UP000277890">
    <property type="component" value="Unassembled WGS sequence"/>
</dbReference>
<accession>A0A428GPN9</accession>
<feature type="coiled-coil region" evidence="17">
    <location>
        <begin position="2"/>
        <end position="39"/>
    </location>
</feature>
<comment type="function">
    <text evidence="15">Part of the Sec protein translocase complex. Interacts with the SecYEG preprotein conducting channel. Has a central role in coupling the hydrolysis of ATP to the transfer of proteins into and across the cell membrane, serving as an ATP-driven molecular motor driving the stepwise translocation of polypeptide chains across the membrane.</text>
</comment>
<protein>
    <recommendedName>
        <fullName evidence="15 16">Protein translocase subunit SecA</fullName>
        <ecNumber evidence="15">7.4.2.8</ecNumber>
    </recommendedName>
</protein>
<dbReference type="EC" id="7.4.2.8" evidence="15"/>
<keyword evidence="13 15" id="KW-0472">Membrane</keyword>
<feature type="binding site" evidence="15">
    <location>
        <begin position="103"/>
        <end position="107"/>
    </location>
    <ligand>
        <name>ATP</name>
        <dbReference type="ChEBI" id="CHEBI:30616"/>
    </ligand>
</feature>
<proteinExistence type="inferred from homology"/>
<dbReference type="SMART" id="SM00958">
    <property type="entry name" value="SecA_PP_bind"/>
    <property type="match status" value="1"/>
</dbReference>
<comment type="catalytic activity">
    <reaction evidence="14 15">
        <text>ATP + H2O + cellular proteinSide 1 = ADP + phosphate + cellular proteinSide 2.</text>
        <dbReference type="EC" id="7.4.2.8"/>
    </reaction>
</comment>
<evidence type="ECO:0000256" key="6">
    <source>
        <dbReference type="ARBA" id="ARBA00022723"/>
    </source>
</evidence>
<comment type="similarity">
    <text evidence="2 15 16">Belongs to the SecA family.</text>
</comment>
<keyword evidence="17" id="KW-0175">Coiled coil</keyword>
<evidence type="ECO:0000313" key="21">
    <source>
        <dbReference type="EMBL" id="RSJ83339.1"/>
    </source>
</evidence>
<dbReference type="SUPFAM" id="SSF81886">
    <property type="entry name" value="Helical scaffold and wing domains of SecA"/>
    <property type="match status" value="1"/>
</dbReference>
<dbReference type="HAMAP" id="MF_01382">
    <property type="entry name" value="SecA"/>
    <property type="match status" value="1"/>
</dbReference>
<evidence type="ECO:0000256" key="3">
    <source>
        <dbReference type="ARBA" id="ARBA00022448"/>
    </source>
</evidence>
<dbReference type="AlphaFoldDB" id="A0A428GPN9"/>
<dbReference type="InterPro" id="IPR001650">
    <property type="entry name" value="Helicase_C-like"/>
</dbReference>
<evidence type="ECO:0000256" key="11">
    <source>
        <dbReference type="ARBA" id="ARBA00022967"/>
    </source>
</evidence>
<dbReference type="GO" id="GO:0005524">
    <property type="term" value="F:ATP binding"/>
    <property type="evidence" value="ECO:0007669"/>
    <property type="project" value="UniProtKB-UniRule"/>
</dbReference>
<dbReference type="Gene3D" id="1.10.3060.10">
    <property type="entry name" value="Helical scaffold and wing domains of SecA"/>
    <property type="match status" value="1"/>
</dbReference>
<dbReference type="PROSITE" id="PS51194">
    <property type="entry name" value="HELICASE_CTER"/>
    <property type="match status" value="1"/>
</dbReference>
<feature type="domain" description="Helicase C-terminal" evidence="19">
    <location>
        <begin position="411"/>
        <end position="577"/>
    </location>
</feature>
<feature type="binding site" evidence="15">
    <location>
        <position position="493"/>
    </location>
    <ligand>
        <name>ATP</name>
        <dbReference type="ChEBI" id="CHEBI:30616"/>
    </ligand>
</feature>
<dbReference type="SUPFAM" id="SSF52540">
    <property type="entry name" value="P-loop containing nucleoside triphosphate hydrolases"/>
    <property type="match status" value="2"/>
</dbReference>
<dbReference type="InterPro" id="IPR004027">
    <property type="entry name" value="SEC_C_motif"/>
</dbReference>
<evidence type="ECO:0000259" key="20">
    <source>
        <dbReference type="PROSITE" id="PS51196"/>
    </source>
</evidence>
<dbReference type="InterPro" id="IPR014018">
    <property type="entry name" value="SecA_motor_DEAD"/>
</dbReference>
<dbReference type="GO" id="GO:0065002">
    <property type="term" value="P:intracellular protein transmembrane transport"/>
    <property type="evidence" value="ECO:0007669"/>
    <property type="project" value="UniProtKB-UniRule"/>
</dbReference>
<dbReference type="InterPro" id="IPR027417">
    <property type="entry name" value="P-loop_NTPase"/>
</dbReference>
<comment type="cofactor">
    <cofactor evidence="1">
        <name>Zn(2+)</name>
        <dbReference type="ChEBI" id="CHEBI:29105"/>
    </cofactor>
</comment>
<keyword evidence="11 15" id="KW-1278">Translocase</keyword>
<organism evidence="21 22">
    <name type="scientific">Streptococcus cristatus</name>
    <dbReference type="NCBI Taxonomy" id="45634"/>
    <lineage>
        <taxon>Bacteria</taxon>
        <taxon>Bacillati</taxon>
        <taxon>Bacillota</taxon>
        <taxon>Bacilli</taxon>
        <taxon>Lactobacillales</taxon>
        <taxon>Streptococcaceae</taxon>
        <taxon>Streptococcus</taxon>
    </lineage>
</organism>
<keyword evidence="5 15" id="KW-0963">Cytoplasm</keyword>
<dbReference type="PROSITE" id="PS51192">
    <property type="entry name" value="HELICASE_ATP_BIND_1"/>
    <property type="match status" value="1"/>
</dbReference>
<dbReference type="Pfam" id="PF07517">
    <property type="entry name" value="SecA_DEAD"/>
    <property type="match status" value="1"/>
</dbReference>
<dbReference type="FunFam" id="1.10.3060.10:FF:000002">
    <property type="entry name" value="Preprotein translocase subunit SecA"/>
    <property type="match status" value="1"/>
</dbReference>
<evidence type="ECO:0000256" key="15">
    <source>
        <dbReference type="HAMAP-Rule" id="MF_01382"/>
    </source>
</evidence>
<dbReference type="InterPro" id="IPR000185">
    <property type="entry name" value="SecA"/>
</dbReference>
<dbReference type="FunFam" id="3.90.1440.10:FF:000001">
    <property type="entry name" value="Preprotein translocase subunit SecA"/>
    <property type="match status" value="1"/>
</dbReference>
<keyword evidence="7 15" id="KW-0547">Nucleotide-binding</keyword>
<dbReference type="Pfam" id="PF01043">
    <property type="entry name" value="SecA_PP_bind"/>
    <property type="match status" value="1"/>
</dbReference>
<dbReference type="InterPro" id="IPR014001">
    <property type="entry name" value="Helicase_ATP-bd"/>
</dbReference>
<dbReference type="CDD" id="cd18803">
    <property type="entry name" value="SF2_C_secA"/>
    <property type="match status" value="1"/>
</dbReference>
<evidence type="ECO:0000256" key="9">
    <source>
        <dbReference type="ARBA" id="ARBA00022840"/>
    </source>
</evidence>
<dbReference type="InterPro" id="IPR036670">
    <property type="entry name" value="SecA_X-link_sf"/>
</dbReference>
<evidence type="ECO:0000256" key="12">
    <source>
        <dbReference type="ARBA" id="ARBA00023010"/>
    </source>
</evidence>
<evidence type="ECO:0000256" key="2">
    <source>
        <dbReference type="ARBA" id="ARBA00007650"/>
    </source>
</evidence>
<evidence type="ECO:0000256" key="10">
    <source>
        <dbReference type="ARBA" id="ARBA00022927"/>
    </source>
</evidence>
<comment type="caution">
    <text evidence="21">The sequence shown here is derived from an EMBL/GenBank/DDBJ whole genome shotgun (WGS) entry which is preliminary data.</text>
</comment>
<dbReference type="PANTHER" id="PTHR30612">
    <property type="entry name" value="SECA INNER MEMBRANE COMPONENT OF SEC PROTEIN SECRETION SYSTEM"/>
    <property type="match status" value="1"/>
</dbReference>
<dbReference type="GO" id="GO:0008564">
    <property type="term" value="F:protein-exporting ATPase activity"/>
    <property type="evidence" value="ECO:0007669"/>
    <property type="project" value="UniProtKB-EC"/>
</dbReference>
<dbReference type="InterPro" id="IPR020937">
    <property type="entry name" value="SecA_CS"/>
</dbReference>
<evidence type="ECO:0000256" key="4">
    <source>
        <dbReference type="ARBA" id="ARBA00022475"/>
    </source>
</evidence>
<dbReference type="FunFam" id="3.40.50.300:FF:000429">
    <property type="entry name" value="Preprotein translocase subunit SecA"/>
    <property type="match status" value="1"/>
</dbReference>
<feature type="domain" description="SecA family profile" evidence="20">
    <location>
        <begin position="1"/>
        <end position="571"/>
    </location>
</feature>
<evidence type="ECO:0000259" key="18">
    <source>
        <dbReference type="PROSITE" id="PS51192"/>
    </source>
</evidence>
<dbReference type="GO" id="GO:0031522">
    <property type="term" value="C:cell envelope Sec protein transport complex"/>
    <property type="evidence" value="ECO:0007669"/>
    <property type="project" value="TreeGrafter"/>
</dbReference>
<dbReference type="RefSeq" id="WP_125372273.1">
    <property type="nucleotide sequence ID" value="NZ_RJPO01000018.1"/>
</dbReference>
<evidence type="ECO:0000256" key="7">
    <source>
        <dbReference type="ARBA" id="ARBA00022741"/>
    </source>
</evidence>
<dbReference type="EMBL" id="RJPQ01000018">
    <property type="protein sequence ID" value="RSJ83339.1"/>
    <property type="molecule type" value="Genomic_DNA"/>
</dbReference>
<dbReference type="InterPro" id="IPR011116">
    <property type="entry name" value="SecA_Wing/Scaffold"/>
</dbReference>
<dbReference type="SUPFAM" id="SSF81767">
    <property type="entry name" value="Pre-protein crosslinking domain of SecA"/>
    <property type="match status" value="1"/>
</dbReference>
<dbReference type="PANTHER" id="PTHR30612:SF0">
    <property type="entry name" value="CHLOROPLAST PROTEIN-TRANSPORTING ATPASE"/>
    <property type="match status" value="1"/>
</dbReference>
<evidence type="ECO:0000256" key="14">
    <source>
        <dbReference type="ARBA" id="ARBA00034006"/>
    </source>
</evidence>
<dbReference type="NCBIfam" id="TIGR00963">
    <property type="entry name" value="secA"/>
    <property type="match status" value="1"/>
</dbReference>
<comment type="subunit">
    <text evidence="15">Monomer and homodimer. Part of the essential Sec protein translocation apparatus which comprises SecA, SecYEG and auxiliary proteins SecDF. Other proteins may also be involved.</text>
</comment>
<dbReference type="Gene3D" id="3.40.50.300">
    <property type="entry name" value="P-loop containing nucleotide triphosphate hydrolases"/>
    <property type="match status" value="2"/>
</dbReference>
<feature type="binding site" evidence="15">
    <location>
        <position position="85"/>
    </location>
    <ligand>
        <name>ATP</name>
        <dbReference type="ChEBI" id="CHEBI:30616"/>
    </ligand>
</feature>
<dbReference type="GO" id="GO:0006605">
    <property type="term" value="P:protein targeting"/>
    <property type="evidence" value="ECO:0007669"/>
    <property type="project" value="UniProtKB-UniRule"/>
</dbReference>
<keyword evidence="6" id="KW-0479">Metal-binding</keyword>
<keyword evidence="12 15" id="KW-0811">Translocation</keyword>
<evidence type="ECO:0000256" key="16">
    <source>
        <dbReference type="RuleBase" id="RU003874"/>
    </source>
</evidence>
<dbReference type="GO" id="GO:0017038">
    <property type="term" value="P:protein import"/>
    <property type="evidence" value="ECO:0007669"/>
    <property type="project" value="InterPro"/>
</dbReference>
<dbReference type="PROSITE" id="PS51196">
    <property type="entry name" value="SECA_MOTOR_DEAD"/>
    <property type="match status" value="1"/>
</dbReference>
<evidence type="ECO:0000259" key="19">
    <source>
        <dbReference type="PROSITE" id="PS51194"/>
    </source>
</evidence>
<dbReference type="Pfam" id="PF02810">
    <property type="entry name" value="SEC-C"/>
    <property type="match status" value="1"/>
</dbReference>
<dbReference type="Pfam" id="PF21090">
    <property type="entry name" value="P-loop_SecA"/>
    <property type="match status" value="2"/>
</dbReference>
<keyword evidence="9 15" id="KW-0067">ATP-binding</keyword>
<comment type="subcellular location">
    <subcellularLocation>
        <location evidence="15">Cell membrane</location>
        <topology evidence="15">Peripheral membrane protein</topology>
        <orientation evidence="15">Cytoplasmic side</orientation>
    </subcellularLocation>
    <subcellularLocation>
        <location evidence="15">Cytoplasm</location>
    </subcellularLocation>
    <text evidence="15">Distribution is 50-50.</text>
</comment>
<dbReference type="GO" id="GO:0005829">
    <property type="term" value="C:cytosol"/>
    <property type="evidence" value="ECO:0007669"/>
    <property type="project" value="TreeGrafter"/>
</dbReference>
<keyword evidence="8" id="KW-0862">Zinc</keyword>
<evidence type="ECO:0000256" key="5">
    <source>
        <dbReference type="ARBA" id="ARBA00022490"/>
    </source>
</evidence>
<dbReference type="GO" id="GO:0046872">
    <property type="term" value="F:metal ion binding"/>
    <property type="evidence" value="ECO:0007669"/>
    <property type="project" value="UniProtKB-KW"/>
</dbReference>
<feature type="domain" description="Helicase ATP-binding" evidence="18">
    <location>
        <begin position="87"/>
        <end position="245"/>
    </location>
</feature>
<gene>
    <name evidence="15" type="primary">secA</name>
    <name evidence="21" type="ORF">D8794_10440</name>
</gene>
<evidence type="ECO:0000313" key="22">
    <source>
        <dbReference type="Proteomes" id="UP000277890"/>
    </source>
</evidence>
<keyword evidence="10 15" id="KW-0653">Protein transport</keyword>
<name>A0A428GPN9_STRCR</name>
<dbReference type="Pfam" id="PF07516">
    <property type="entry name" value="SecA_SW"/>
    <property type="match status" value="1"/>
</dbReference>
<reference evidence="21 22" key="1">
    <citation type="submission" date="2018-11" db="EMBL/GenBank/DDBJ databases">
        <title>Species Designations Belie Phenotypic and Genotypic Heterogeneity in Oral Streptococci.</title>
        <authorList>
            <person name="Velsko I."/>
        </authorList>
    </citation>
    <scope>NUCLEOTIDE SEQUENCE [LARGE SCALE GENOMIC DNA]</scope>
    <source>
        <strain evidence="21 22">A54</strain>
    </source>
</reference>
<dbReference type="PRINTS" id="PR00906">
    <property type="entry name" value="SECA"/>
</dbReference>
<dbReference type="InterPro" id="IPR044722">
    <property type="entry name" value="SecA_SF2_C"/>
</dbReference>
<dbReference type="PROSITE" id="PS01312">
    <property type="entry name" value="SECA"/>
    <property type="match status" value="1"/>
</dbReference>
<dbReference type="Gene3D" id="3.90.1440.10">
    <property type="entry name" value="SecA, preprotein cross-linking domain"/>
    <property type="match status" value="1"/>
</dbReference>
<dbReference type="GO" id="GO:0043952">
    <property type="term" value="P:protein transport by the Sec complex"/>
    <property type="evidence" value="ECO:0007669"/>
    <property type="project" value="TreeGrafter"/>
</dbReference>
<dbReference type="CDD" id="cd17928">
    <property type="entry name" value="DEXDc_SecA"/>
    <property type="match status" value="1"/>
</dbReference>
<keyword evidence="3 15" id="KW-0813">Transport</keyword>
<keyword evidence="4 15" id="KW-1003">Cell membrane</keyword>
<evidence type="ECO:0000256" key="17">
    <source>
        <dbReference type="SAM" id="Coils"/>
    </source>
</evidence>
<evidence type="ECO:0000256" key="8">
    <source>
        <dbReference type="ARBA" id="ARBA00022833"/>
    </source>
</evidence>
<dbReference type="SMART" id="SM00957">
    <property type="entry name" value="SecA_DEAD"/>
    <property type="match status" value="1"/>
</dbReference>
<sequence>MANILKKIIENDKGEIRKLEKMADKVMSYEDEMAALTDEELQAKTVEFKERYANGETLYQLLFEAFAVVREGAKRVLGLFPYKVQIMGGIVLHHGDVPEMRTGEGKTLTATMPVYLNALSGQGVHVVTVNEYLSERDATEMGELYSWLGLSVGINLASKSPMEKREAYACDITYSTNSEIGFDYLRDNMVVRAENMVQRPLNYALVDEVDSILIDEARTPLIVSGPTASDTNQLYYRADSFVKTLQKDDYIIDIPSKTIGLSDSGIDKAESYFNLENLYDLENVALTHFIDNALRANYIMTLDVDYVVSEKQEILIVDQFTGRTMEGRRFSDGLHQAIEAKEAVPIQEESKTSASITYQNLFRMYKKLSGMTGTGKTEEEEFREIYNIRVIPIPTNRPVQRVDHPDLLYPSLEAKFKAVVEDVKERYKTGQPVLVGTVSVDTSDYLSQKLVAAGIPHEVLNAKNHYKEAQIIMNAGQRGAITIATNMAGRGTDIKLGEGVRELGGLCVIGTERHESRRIDNQLRGRSGRQGDPGESQFYLSLEDDLMKRFGSERIKALLDRMNLSEEESVIKSRMLTRQVEAAQKRVEGNNYDTRKQVLQYDDVMREQREIIYSQRYDVITADRDLAPEIHAMIRRTINRIVDGSSHSDHDEKIEAILNFAKYNLVAEDSISADDLEGKSNQEIKDYLMERASEVYANQVSKLRDEEAVQEFQKVLILRVVDNKWTDHIDALDQLRQAVGLRGYAQNNPVVEYQAEGFRMFNDMIGSIEFDVTRLMMKAQIHEQERPRTEHSISTTATRNIAAQNPNLPKNVDLSSVKRNDLCPCGSGKKFKNCHGRKK</sequence>
<dbReference type="InterPro" id="IPR011130">
    <property type="entry name" value="SecA_preprotein_X-link_dom"/>
</dbReference>
<dbReference type="InterPro" id="IPR036266">
    <property type="entry name" value="SecA_Wing/Scaffold_sf"/>
</dbReference>
<dbReference type="NCBIfam" id="NF006630">
    <property type="entry name" value="PRK09200.1"/>
    <property type="match status" value="1"/>
</dbReference>
<dbReference type="InterPro" id="IPR011115">
    <property type="entry name" value="SecA_DEAD"/>
</dbReference>
<evidence type="ECO:0000256" key="13">
    <source>
        <dbReference type="ARBA" id="ARBA00023136"/>
    </source>
</evidence>